<sequence>MSGALLRIDLAGQDKVVGRIAEAIGRLSDPRPMFEDIGLALVTSTHHRFDQQRAPDGSPWPPSLRVKQHGGKTLILSSRLYRSITFQASTAQVEVGTNVIYAAIHQFGGDIDQAAREAVLHFKTNKRTGRSRFAKPSKADRARKAMIGARTIHMPARPFLGLDQDDPRTITTIVENFLAAGGQLS</sequence>
<protein>
    <submittedName>
        <fullName evidence="1">Phage virion morphogenesis protein</fullName>
    </submittedName>
</protein>
<name>A0ABY3RFL2_9BRAD</name>
<dbReference type="EMBL" id="CP088156">
    <property type="protein sequence ID" value="UFZ05459.1"/>
    <property type="molecule type" value="Genomic_DNA"/>
</dbReference>
<accession>A0ABY3RFL2</accession>
<evidence type="ECO:0000313" key="1">
    <source>
        <dbReference type="EMBL" id="UFZ05459.1"/>
    </source>
</evidence>
<gene>
    <name evidence="1" type="ORF">LQG66_03845</name>
</gene>
<evidence type="ECO:0000313" key="2">
    <source>
        <dbReference type="Proteomes" id="UP001431010"/>
    </source>
</evidence>
<dbReference type="Proteomes" id="UP001431010">
    <property type="component" value="Chromosome"/>
</dbReference>
<reference evidence="1" key="1">
    <citation type="journal article" date="2024" name="Antonie Van Leeuwenhoek">
        <title>Bradyrhizobium ontarionense sp. nov., a novel bacterial symbiont isolated from Aeschynomene indica (Indian jointvetch), harbours photosynthesis, nitrogen fixation and nitrous oxide (N2O) reductase genes.</title>
        <authorList>
            <person name="Bromfield E.S.P."/>
            <person name="Cloutier S."/>
        </authorList>
    </citation>
    <scope>NUCLEOTIDE SEQUENCE</scope>
    <source>
        <strain evidence="1">A19</strain>
    </source>
</reference>
<organism evidence="1 2">
    <name type="scientific">Bradyrhizobium ontarionense</name>
    <dbReference type="NCBI Taxonomy" id="2898149"/>
    <lineage>
        <taxon>Bacteria</taxon>
        <taxon>Pseudomonadati</taxon>
        <taxon>Pseudomonadota</taxon>
        <taxon>Alphaproteobacteria</taxon>
        <taxon>Hyphomicrobiales</taxon>
        <taxon>Nitrobacteraceae</taxon>
        <taxon>Bradyrhizobium</taxon>
    </lineage>
</organism>
<keyword evidence="2" id="KW-1185">Reference proteome</keyword>
<dbReference type="Pfam" id="PF05069">
    <property type="entry name" value="Phage_tail_S"/>
    <property type="match status" value="1"/>
</dbReference>
<dbReference type="InterPro" id="IPR006522">
    <property type="entry name" value="Phage_virion_morphogenesis"/>
</dbReference>
<dbReference type="RefSeq" id="WP_231323581.1">
    <property type="nucleotide sequence ID" value="NZ_CP088156.1"/>
</dbReference>
<proteinExistence type="predicted"/>
<dbReference type="NCBIfam" id="TIGR01635">
    <property type="entry name" value="tail_comp_S"/>
    <property type="match status" value="1"/>
</dbReference>